<comment type="similarity">
    <text evidence="2">Belongs to the universal ribosomal protein uL30 family.</text>
</comment>
<dbReference type="PANTHER" id="PTHR15892:SF2">
    <property type="entry name" value="LARGE RIBOSOMAL SUBUNIT PROTEIN UL30M"/>
    <property type="match status" value="1"/>
</dbReference>
<dbReference type="Proteomes" id="UP001283361">
    <property type="component" value="Unassembled WGS sequence"/>
</dbReference>
<dbReference type="GO" id="GO:0015934">
    <property type="term" value="C:large ribosomal subunit"/>
    <property type="evidence" value="ECO:0007669"/>
    <property type="project" value="InterPro"/>
</dbReference>
<gene>
    <name evidence="10" type="ORF">RRG08_018736</name>
</gene>
<dbReference type="InterPro" id="IPR036919">
    <property type="entry name" value="Ribo_uL30_ferredoxin-like_sf"/>
</dbReference>
<keyword evidence="6" id="KW-0687">Ribonucleoprotein</keyword>
<keyword evidence="4" id="KW-0689">Ribosomal protein</keyword>
<evidence type="ECO:0000313" key="11">
    <source>
        <dbReference type="Proteomes" id="UP001283361"/>
    </source>
</evidence>
<dbReference type="GO" id="GO:0005743">
    <property type="term" value="C:mitochondrial inner membrane"/>
    <property type="evidence" value="ECO:0007669"/>
    <property type="project" value="UniProtKB-ARBA"/>
</dbReference>
<dbReference type="Gene3D" id="3.30.1390.20">
    <property type="entry name" value="Ribosomal protein L30, ferredoxin-like fold domain"/>
    <property type="match status" value="1"/>
</dbReference>
<organism evidence="10 11">
    <name type="scientific">Elysia crispata</name>
    <name type="common">lettuce slug</name>
    <dbReference type="NCBI Taxonomy" id="231223"/>
    <lineage>
        <taxon>Eukaryota</taxon>
        <taxon>Metazoa</taxon>
        <taxon>Spiralia</taxon>
        <taxon>Lophotrochozoa</taxon>
        <taxon>Mollusca</taxon>
        <taxon>Gastropoda</taxon>
        <taxon>Heterobranchia</taxon>
        <taxon>Euthyneura</taxon>
        <taxon>Panpulmonata</taxon>
        <taxon>Sacoglossa</taxon>
        <taxon>Placobranchoidea</taxon>
        <taxon>Plakobranchidae</taxon>
        <taxon>Elysia</taxon>
    </lineage>
</organism>
<dbReference type="InterPro" id="IPR005996">
    <property type="entry name" value="Ribosomal_uL30_bac-type"/>
</dbReference>
<evidence type="ECO:0000256" key="6">
    <source>
        <dbReference type="ARBA" id="ARBA00023274"/>
    </source>
</evidence>
<dbReference type="SUPFAM" id="SSF55129">
    <property type="entry name" value="Ribosomal protein L30p/L7e"/>
    <property type="match status" value="1"/>
</dbReference>
<protein>
    <recommendedName>
        <fullName evidence="7">Large ribosomal subunit protein uL30m</fullName>
    </recommendedName>
    <alternativeName>
        <fullName evidence="8">39S ribosomal protein L30, mitochondrial</fullName>
    </alternativeName>
</protein>
<keyword evidence="5" id="KW-0496">Mitochondrion</keyword>
<dbReference type="GO" id="GO:0006412">
    <property type="term" value="P:translation"/>
    <property type="evidence" value="ECO:0007669"/>
    <property type="project" value="InterPro"/>
</dbReference>
<dbReference type="CDD" id="cd00355">
    <property type="entry name" value="Ribosomal_L30_like"/>
    <property type="match status" value="1"/>
</dbReference>
<evidence type="ECO:0000256" key="5">
    <source>
        <dbReference type="ARBA" id="ARBA00023128"/>
    </source>
</evidence>
<accession>A0AAE0XTU1</accession>
<dbReference type="PANTHER" id="PTHR15892">
    <property type="entry name" value="MITOCHONDRIAL RIBOSOMAL PROTEIN L30"/>
    <property type="match status" value="1"/>
</dbReference>
<evidence type="ECO:0000256" key="7">
    <source>
        <dbReference type="ARBA" id="ARBA00035281"/>
    </source>
</evidence>
<evidence type="ECO:0000256" key="3">
    <source>
        <dbReference type="ARBA" id="ARBA00022946"/>
    </source>
</evidence>
<evidence type="ECO:0000256" key="4">
    <source>
        <dbReference type="ARBA" id="ARBA00022980"/>
    </source>
</evidence>
<name>A0AAE0XTU1_9GAST</name>
<evidence type="ECO:0000256" key="2">
    <source>
        <dbReference type="ARBA" id="ARBA00007594"/>
    </source>
</evidence>
<evidence type="ECO:0000259" key="9">
    <source>
        <dbReference type="Pfam" id="PF00327"/>
    </source>
</evidence>
<dbReference type="EMBL" id="JAWDGP010007620">
    <property type="protein sequence ID" value="KAK3711255.1"/>
    <property type="molecule type" value="Genomic_DNA"/>
</dbReference>
<dbReference type="AlphaFoldDB" id="A0AAE0XTU1"/>
<evidence type="ECO:0000256" key="8">
    <source>
        <dbReference type="ARBA" id="ARBA00035356"/>
    </source>
</evidence>
<evidence type="ECO:0000256" key="1">
    <source>
        <dbReference type="ARBA" id="ARBA00004173"/>
    </source>
</evidence>
<keyword evidence="11" id="KW-1185">Reference proteome</keyword>
<dbReference type="Pfam" id="PF00327">
    <property type="entry name" value="Ribosomal_L30"/>
    <property type="match status" value="1"/>
</dbReference>
<evidence type="ECO:0000313" key="10">
    <source>
        <dbReference type="EMBL" id="KAK3711255.1"/>
    </source>
</evidence>
<proteinExistence type="inferred from homology"/>
<sequence>MAAPLQLYKTLRLLSALRLPRLPQATPVRLKSRGLVPRRKKPIKKWFDPADKSWAEPIFKHHEQKQAQPEPQASMLHMVYRIKDHFTRPYWEKDILKEFGLFEKAYNPVVLKNTPDVNEKLRKVQHLIRIKPVSFPYGLPKDESDYKHCFLNENGEFVVKHRIQDNSVESEQAWSEVKIVEERLKEDAIWKMDKDTIQKEARQILQRFKVSEEYFKEKYVYKYNQDGQEHRYKGENSINRHRQDWH</sequence>
<comment type="subcellular location">
    <subcellularLocation>
        <location evidence="1">Mitochondrion</location>
    </subcellularLocation>
</comment>
<feature type="domain" description="Large ribosomal subunit protein uL30-like ferredoxin-like fold" evidence="9">
    <location>
        <begin position="79"/>
        <end position="128"/>
    </location>
</feature>
<reference evidence="10" key="1">
    <citation type="journal article" date="2023" name="G3 (Bethesda)">
        <title>A reference genome for the long-term kleptoplast-retaining sea slug Elysia crispata morphotype clarki.</title>
        <authorList>
            <person name="Eastman K.E."/>
            <person name="Pendleton A.L."/>
            <person name="Shaikh M.A."/>
            <person name="Suttiyut T."/>
            <person name="Ogas R."/>
            <person name="Tomko P."/>
            <person name="Gavelis G."/>
            <person name="Widhalm J.R."/>
            <person name="Wisecaver J.H."/>
        </authorList>
    </citation>
    <scope>NUCLEOTIDE SEQUENCE</scope>
    <source>
        <strain evidence="10">ECLA1</strain>
    </source>
</reference>
<dbReference type="GO" id="GO:0003735">
    <property type="term" value="F:structural constituent of ribosome"/>
    <property type="evidence" value="ECO:0007669"/>
    <property type="project" value="InterPro"/>
</dbReference>
<comment type="caution">
    <text evidence="10">The sequence shown here is derived from an EMBL/GenBank/DDBJ whole genome shotgun (WGS) entry which is preliminary data.</text>
</comment>
<dbReference type="FunFam" id="3.30.1390.20:FF:000005">
    <property type="entry name" value="39S ribosomal protein L30, mitochondrial"/>
    <property type="match status" value="1"/>
</dbReference>
<keyword evidence="3" id="KW-0809">Transit peptide</keyword>
<dbReference type="InterPro" id="IPR016082">
    <property type="entry name" value="Ribosomal_uL30_ferredoxin-like"/>
</dbReference>